<dbReference type="PANTHER" id="PTHR33747">
    <property type="entry name" value="UPF0225 PROTEIN SCO1677"/>
    <property type="match status" value="1"/>
</dbReference>
<dbReference type="Proteomes" id="UP000276254">
    <property type="component" value="Chromosome"/>
</dbReference>
<feature type="domain" description="NERD" evidence="1">
    <location>
        <begin position="303"/>
        <end position="394"/>
    </location>
</feature>
<dbReference type="PANTHER" id="PTHR33747:SF1">
    <property type="entry name" value="ADENYLATE CYCLASE-ASSOCIATED CAP C-TERMINAL DOMAIN-CONTAINING PROTEIN"/>
    <property type="match status" value="1"/>
</dbReference>
<dbReference type="RefSeq" id="WP_121155882.1">
    <property type="nucleotide sequence ID" value="NZ_CP032829.1"/>
</dbReference>
<evidence type="ECO:0000313" key="3">
    <source>
        <dbReference type="Proteomes" id="UP000276254"/>
    </source>
</evidence>
<evidence type="ECO:0000259" key="1">
    <source>
        <dbReference type="Pfam" id="PF08378"/>
    </source>
</evidence>
<organism evidence="2 3">
    <name type="scientific">Sphingomonas paeninsulae</name>
    <dbReference type="NCBI Taxonomy" id="2319844"/>
    <lineage>
        <taxon>Bacteria</taxon>
        <taxon>Pseudomonadati</taxon>
        <taxon>Pseudomonadota</taxon>
        <taxon>Alphaproteobacteria</taxon>
        <taxon>Sphingomonadales</taxon>
        <taxon>Sphingomonadaceae</taxon>
        <taxon>Sphingomonas</taxon>
    </lineage>
</organism>
<reference evidence="2 3" key="1">
    <citation type="submission" date="2018-09" db="EMBL/GenBank/DDBJ databases">
        <title>Sphingomonas peninsula sp. nov., isolated from fildes peninsula, Antarctic soil.</title>
        <authorList>
            <person name="Yingchao G."/>
        </authorList>
    </citation>
    <scope>NUCLEOTIDE SEQUENCE [LARGE SCALE GENOMIC DNA]</scope>
    <source>
        <strain evidence="2 3">YZ-8</strain>
    </source>
</reference>
<dbReference type="InterPro" id="IPR004027">
    <property type="entry name" value="SEC_C_motif"/>
</dbReference>
<dbReference type="KEGG" id="spha:D3Y57_12735"/>
<name>A0A494TEL4_SPHPE</name>
<proteinExistence type="predicted"/>
<gene>
    <name evidence="2" type="ORF">D3Y57_12735</name>
</gene>
<evidence type="ECO:0000313" key="2">
    <source>
        <dbReference type="EMBL" id="AYJ87967.1"/>
    </source>
</evidence>
<dbReference type="Pfam" id="PF08378">
    <property type="entry name" value="NERD"/>
    <property type="match status" value="1"/>
</dbReference>
<dbReference type="InterPro" id="IPR011528">
    <property type="entry name" value="NERD"/>
</dbReference>
<keyword evidence="3" id="KW-1185">Reference proteome</keyword>
<accession>A0A494TEL4</accession>
<protein>
    <submittedName>
        <fullName evidence="2">Preprotein translocase</fullName>
    </submittedName>
</protein>
<dbReference type="AlphaFoldDB" id="A0A494TEL4"/>
<dbReference type="SUPFAM" id="SSF103642">
    <property type="entry name" value="Sec-C motif"/>
    <property type="match status" value="1"/>
</dbReference>
<dbReference type="EMBL" id="CP032829">
    <property type="protein sequence ID" value="AYJ87967.1"/>
    <property type="molecule type" value="Genomic_DNA"/>
</dbReference>
<dbReference type="Pfam" id="PF02810">
    <property type="entry name" value="SEC-C"/>
    <property type="match status" value="1"/>
</dbReference>
<dbReference type="Gene3D" id="3.10.450.50">
    <property type="match status" value="1"/>
</dbReference>
<dbReference type="OrthoDB" id="1551443at2"/>
<sequence length="718" mass="81410">MPEMSIEARSENEIFSDLEQLCRSDGYVHALAYFSWRDNFISYDPDGMTSDDMIKSYKPSRLLRTEIALLIGLMVKCPIDTKLPTPDIMQGFINDTERLLQELHDAFSKSFMARMTLENIEAGNSPFTNADVLREPIFYGGESAYSFQYRDFSGPRYSKDNDWLTKNRGFSIQQAQAVIQAVNSLQDRKMQENFKGFRRSAIDTWTFLPGLTFCVSEIVSELEISEDIVRSVLSAFSLDAVPTNIAYTSVGDFNLINAFPLIPQPHDSFMSLNHYALVESLYESPFYWLIADTKYRSIASDHRGLFAEEMVAERLRKVFGAESVFTNVNILQGKDRVSEIDVLVTFADRAIIFQCKSKKLNLESRRGNDILLQSDFKKAVQDAYDQGLKCAKGLDDSQSVFEIGDHQNVKFGKFKKIYICTVLSEHYPALSFQSRQFLKFEQSDVIQPPLVCDVFFIDVATEMLSTPLRFLSYIDQRANYLEKVSSVNEITILGYHPKKNLWFDDDMNMVMITDDFGVDIDVAMMVRREGIEGVATPPGILTKFQNLTIGRIIRSIESAPQPALVDLGFALLTLGEDTLKDLTNGIDQIAKTARMDSKLHDISMGFNDGKTGITVHCSKLPNAEAADRLRGHCRLRKYILKADSWFGLAVRFDDGMPKFGLKLDDPWQPDEKYDRLTREMSKTSNAEFVGGRAKHVKIGRNDLCPCGSGKKFKKCCLN</sequence>